<evidence type="ECO:0000256" key="2">
    <source>
        <dbReference type="SAM" id="Phobius"/>
    </source>
</evidence>
<dbReference type="GeneID" id="19278066"/>
<dbReference type="AlphaFoldDB" id="W3WLC9"/>
<keyword evidence="2" id="KW-0472">Membrane</keyword>
<dbReference type="Proteomes" id="UP000030651">
    <property type="component" value="Unassembled WGS sequence"/>
</dbReference>
<feature type="region of interest" description="Disordered" evidence="1">
    <location>
        <begin position="380"/>
        <end position="408"/>
    </location>
</feature>
<evidence type="ECO:0000256" key="1">
    <source>
        <dbReference type="SAM" id="MobiDB-lite"/>
    </source>
</evidence>
<feature type="transmembrane region" description="Helical" evidence="2">
    <location>
        <begin position="20"/>
        <end position="38"/>
    </location>
</feature>
<evidence type="ECO:0000313" key="4">
    <source>
        <dbReference type="Proteomes" id="UP000030651"/>
    </source>
</evidence>
<name>W3WLC9_PESFW</name>
<evidence type="ECO:0000313" key="3">
    <source>
        <dbReference type="EMBL" id="ETS74569.1"/>
    </source>
</evidence>
<feature type="transmembrane region" description="Helical" evidence="2">
    <location>
        <begin position="124"/>
        <end position="155"/>
    </location>
</feature>
<feature type="transmembrane region" description="Helical" evidence="2">
    <location>
        <begin position="219"/>
        <end position="240"/>
    </location>
</feature>
<sequence>MPGTTLAKLPKQPLLDRRTVGPAFSTIWLIVFLVFYVLFTKGRRRESYGIIGYASLLLAIMYLFNSVDGWLHHTKTSVTFGYILVHPFAEAFGVTSTLLLLWGTFRIIWDELVDRFPSIREQRFWWFAAKFTIFVISLISIYYTALFLALAAAWVRFMSLNTINDIATKRTGFEIAKGSFNFAFTLLVLAASSLTFLWKAKKFEGRRPLNRVWTGWLGTLFLCVRSLIEFALILAVYWPQVTRRDVQLTRDIYHGLLTGLYMICMYSMAHVVSQPHDASGPDARAVEAALRKHILEKLDRETKHPDRDAESSGFETRHGRLEARRFDLVLKDVAQSLPELLQDLVKDRALVNAETERKARKYIRILENEFGQLDPKVMARQERDRNLSRSYAPSKASLQSESTRHGRHSLNNFSKSAIGLVQAPNNPDARPRIPKPQRTNHHQPFGTFRQEIQDPNLDPQHHGRSSHWHRVGDYNSPEASAIPSQFGASRTNSNAATYNGGTSRQGQTEGIPWSRRQSRRNGGSGGRNLNELP</sequence>
<dbReference type="OrthoDB" id="5243009at2759"/>
<feature type="transmembrane region" description="Helical" evidence="2">
    <location>
        <begin position="175"/>
        <end position="198"/>
    </location>
</feature>
<proteinExistence type="predicted"/>
<feature type="transmembrane region" description="Helical" evidence="2">
    <location>
        <begin position="79"/>
        <end position="103"/>
    </location>
</feature>
<organism evidence="3 4">
    <name type="scientific">Pestalotiopsis fici (strain W106-1 / CGMCC3.15140)</name>
    <dbReference type="NCBI Taxonomy" id="1229662"/>
    <lineage>
        <taxon>Eukaryota</taxon>
        <taxon>Fungi</taxon>
        <taxon>Dikarya</taxon>
        <taxon>Ascomycota</taxon>
        <taxon>Pezizomycotina</taxon>
        <taxon>Sordariomycetes</taxon>
        <taxon>Xylariomycetidae</taxon>
        <taxon>Amphisphaeriales</taxon>
        <taxon>Sporocadaceae</taxon>
        <taxon>Pestalotiopsis</taxon>
    </lineage>
</organism>
<feature type="compositionally biased region" description="Basic residues" evidence="1">
    <location>
        <begin position="432"/>
        <end position="441"/>
    </location>
</feature>
<dbReference type="OMA" id="GRSSHWH"/>
<dbReference type="STRING" id="1229662.W3WLC9"/>
<keyword evidence="2" id="KW-1133">Transmembrane helix</keyword>
<protein>
    <submittedName>
        <fullName evidence="3">Uncharacterized protein</fullName>
    </submittedName>
</protein>
<dbReference type="RefSeq" id="XP_007839825.1">
    <property type="nucleotide sequence ID" value="XM_007841634.1"/>
</dbReference>
<dbReference type="HOGENOM" id="CLU_510999_0_0_1"/>
<feature type="compositionally biased region" description="Polar residues" evidence="1">
    <location>
        <begin position="388"/>
        <end position="401"/>
    </location>
</feature>
<keyword evidence="2" id="KW-0812">Transmembrane</keyword>
<reference evidence="4" key="1">
    <citation type="journal article" date="2015" name="BMC Genomics">
        <title>Genomic and transcriptomic analysis of the endophytic fungus Pestalotiopsis fici reveals its lifestyle and high potential for synthesis of natural products.</title>
        <authorList>
            <person name="Wang X."/>
            <person name="Zhang X."/>
            <person name="Liu L."/>
            <person name="Xiang M."/>
            <person name="Wang W."/>
            <person name="Sun X."/>
            <person name="Che Y."/>
            <person name="Guo L."/>
            <person name="Liu G."/>
            <person name="Guo L."/>
            <person name="Wang C."/>
            <person name="Yin W.B."/>
            <person name="Stadler M."/>
            <person name="Zhang X."/>
            <person name="Liu X."/>
        </authorList>
    </citation>
    <scope>NUCLEOTIDE SEQUENCE [LARGE SCALE GENOMIC DNA]</scope>
    <source>
        <strain evidence="4">W106-1 / CGMCC3.15140</strain>
    </source>
</reference>
<gene>
    <name evidence="3" type="ORF">PFICI_13053</name>
</gene>
<feature type="region of interest" description="Disordered" evidence="1">
    <location>
        <begin position="421"/>
        <end position="533"/>
    </location>
</feature>
<dbReference type="eggNOG" id="ENOG502RWCN">
    <property type="taxonomic scope" value="Eukaryota"/>
</dbReference>
<keyword evidence="4" id="KW-1185">Reference proteome</keyword>
<accession>W3WLC9</accession>
<feature type="transmembrane region" description="Helical" evidence="2">
    <location>
        <begin position="252"/>
        <end position="272"/>
    </location>
</feature>
<feature type="compositionally biased region" description="Polar residues" evidence="1">
    <location>
        <begin position="482"/>
        <end position="508"/>
    </location>
</feature>
<dbReference type="InParanoid" id="W3WLC9"/>
<dbReference type="EMBL" id="KI912119">
    <property type="protein sequence ID" value="ETS74569.1"/>
    <property type="molecule type" value="Genomic_DNA"/>
</dbReference>
<feature type="transmembrane region" description="Helical" evidence="2">
    <location>
        <begin position="50"/>
        <end position="67"/>
    </location>
</feature>
<dbReference type="KEGG" id="pfy:PFICI_13053"/>